<reference evidence="1 2" key="1">
    <citation type="submission" date="2024-09" db="EMBL/GenBank/DDBJ databases">
        <title>The Natural Products Discovery Center: Release of the First 8490 Sequenced Strains for Exploring Actinobacteria Biosynthetic Diversity.</title>
        <authorList>
            <person name="Kalkreuter E."/>
            <person name="Kautsar S.A."/>
            <person name="Yang D."/>
            <person name="Bader C.D."/>
            <person name="Teijaro C.N."/>
            <person name="Fluegel L."/>
            <person name="Davis C.M."/>
            <person name="Simpson J.R."/>
            <person name="Lauterbach L."/>
            <person name="Steele A.D."/>
            <person name="Gui C."/>
            <person name="Meng S."/>
            <person name="Li G."/>
            <person name="Viehrig K."/>
            <person name="Ye F."/>
            <person name="Su P."/>
            <person name="Kiefer A.F."/>
            <person name="Nichols A."/>
            <person name="Cepeda A.J."/>
            <person name="Yan W."/>
            <person name="Fan B."/>
            <person name="Jiang Y."/>
            <person name="Adhikari A."/>
            <person name="Zheng C.-J."/>
            <person name="Schuster L."/>
            <person name="Cowan T.M."/>
            <person name="Smanski M.J."/>
            <person name="Chevrette M.G."/>
            <person name="De Carvalho L.P.S."/>
            <person name="Shen B."/>
        </authorList>
    </citation>
    <scope>NUCLEOTIDE SEQUENCE [LARGE SCALE GENOMIC DNA]</scope>
    <source>
        <strain evidence="1 2">NPDC058546</strain>
    </source>
</reference>
<name>A0ABW6E9R4_9ACTN</name>
<gene>
    <name evidence="1" type="ORF">ACFWSS_02445</name>
</gene>
<dbReference type="Proteomes" id="UP001598251">
    <property type="component" value="Unassembled WGS sequence"/>
</dbReference>
<accession>A0ABW6E9R4</accession>
<organism evidence="1 2">
    <name type="scientific">Streptomyces sindenensis</name>
    <dbReference type="NCBI Taxonomy" id="67363"/>
    <lineage>
        <taxon>Bacteria</taxon>
        <taxon>Bacillati</taxon>
        <taxon>Actinomycetota</taxon>
        <taxon>Actinomycetes</taxon>
        <taxon>Kitasatosporales</taxon>
        <taxon>Streptomycetaceae</taxon>
        <taxon>Streptomyces</taxon>
    </lineage>
</organism>
<comment type="caution">
    <text evidence="1">The sequence shown here is derived from an EMBL/GenBank/DDBJ whole genome shotgun (WGS) entry which is preliminary data.</text>
</comment>
<evidence type="ECO:0000313" key="1">
    <source>
        <dbReference type="EMBL" id="MFD4211758.1"/>
    </source>
</evidence>
<dbReference type="SUPFAM" id="SSF50475">
    <property type="entry name" value="FMN-binding split barrel"/>
    <property type="match status" value="1"/>
</dbReference>
<dbReference type="GO" id="GO:0004733">
    <property type="term" value="F:pyridoxamine phosphate oxidase activity"/>
    <property type="evidence" value="ECO:0007669"/>
    <property type="project" value="UniProtKB-EC"/>
</dbReference>
<dbReference type="InterPro" id="IPR012349">
    <property type="entry name" value="Split_barrel_FMN-bd"/>
</dbReference>
<keyword evidence="1" id="KW-0560">Oxidoreductase</keyword>
<dbReference type="EC" id="1.-.-.-" evidence="1"/>
<dbReference type="RefSeq" id="WP_229825201.1">
    <property type="nucleotide sequence ID" value="NZ_BMSG01000001.1"/>
</dbReference>
<sequence length="159" mass="18161">MPTVKFKRRPDGFGELTGAPFDVDAFLLQPLVARIATGNLVVRPTWYLWEDESFWVFSGAWSRMAKRLHADPGFELVVDTCDPHTGKVLQVIGRGEGSVVPFDTERGRRKLTRYLGPDESLWDDRFAIGGTVEDIWWIRLTPDTLWVSDQSFRPSIDHP</sequence>
<dbReference type="Gene3D" id="2.30.110.10">
    <property type="entry name" value="Electron Transport, Fmn-binding Protein, Chain A"/>
    <property type="match status" value="1"/>
</dbReference>
<evidence type="ECO:0000313" key="2">
    <source>
        <dbReference type="Proteomes" id="UP001598251"/>
    </source>
</evidence>
<proteinExistence type="predicted"/>
<dbReference type="EC" id="1.4.3.5" evidence="1"/>
<keyword evidence="2" id="KW-1185">Reference proteome</keyword>
<protein>
    <submittedName>
        <fullName evidence="1">Pyridoxamine 5'-phosphate oxidase family protein</fullName>
        <ecNumber evidence="1">1.-.-.-</ecNumber>
        <ecNumber evidence="1">1.4.3.5</ecNumber>
    </submittedName>
</protein>
<dbReference type="EMBL" id="JBHXOF010000001">
    <property type="protein sequence ID" value="MFD4211758.1"/>
    <property type="molecule type" value="Genomic_DNA"/>
</dbReference>